<dbReference type="InterPro" id="IPR018300">
    <property type="entry name" value="Aminotrans_IV_CS"/>
</dbReference>
<evidence type="ECO:0000256" key="6">
    <source>
        <dbReference type="ARBA" id="ARBA00023239"/>
    </source>
</evidence>
<evidence type="ECO:0000256" key="12">
    <source>
        <dbReference type="NCBIfam" id="TIGR03461"/>
    </source>
</evidence>
<evidence type="ECO:0000256" key="5">
    <source>
        <dbReference type="ARBA" id="ARBA00022909"/>
    </source>
</evidence>
<protein>
    <recommendedName>
        <fullName evidence="11 12">Aminodeoxychorismate lyase</fullName>
        <ecNumber evidence="8 12">4.1.3.38</ecNumber>
    </recommendedName>
</protein>
<dbReference type="GO" id="GO:0030170">
    <property type="term" value="F:pyridoxal phosphate binding"/>
    <property type="evidence" value="ECO:0007669"/>
    <property type="project" value="InterPro"/>
</dbReference>
<dbReference type="GO" id="GO:0008153">
    <property type="term" value="P:4-aminobenzoate biosynthetic process"/>
    <property type="evidence" value="ECO:0007669"/>
    <property type="project" value="UniProtKB-UniRule"/>
</dbReference>
<dbReference type="InterPro" id="IPR043131">
    <property type="entry name" value="BCAT-like_N"/>
</dbReference>
<dbReference type="GO" id="GO:0008696">
    <property type="term" value="F:4-amino-4-deoxychorismate lyase activity"/>
    <property type="evidence" value="ECO:0007669"/>
    <property type="project" value="UniProtKB-UniRule"/>
</dbReference>
<dbReference type="NCBIfam" id="TIGR03461">
    <property type="entry name" value="pabC_Proteo"/>
    <property type="match status" value="1"/>
</dbReference>
<evidence type="ECO:0000256" key="1">
    <source>
        <dbReference type="ARBA" id="ARBA00001933"/>
    </source>
</evidence>
<keyword evidence="5" id="KW-0289">Folate biosynthesis</keyword>
<dbReference type="PANTHER" id="PTHR42743:SF2">
    <property type="entry name" value="AMINODEOXYCHORISMATE LYASE"/>
    <property type="match status" value="1"/>
</dbReference>
<comment type="similarity">
    <text evidence="2 13">Belongs to the class-IV pyridoxal-phosphate-dependent aminotransferase family.</text>
</comment>
<dbReference type="Gene3D" id="3.30.470.10">
    <property type="match status" value="1"/>
</dbReference>
<dbReference type="InterPro" id="IPR050571">
    <property type="entry name" value="Class-IV_PLP-Dep_Aminotrnsfr"/>
</dbReference>
<proteinExistence type="inferred from homology"/>
<comment type="function">
    <text evidence="10">Involved in the biosynthesis of p-aminobenzoate (PABA), a precursor of tetrahydrofolate. Converts 4-amino-4-deoxychorismate into 4-aminobenzoate (PABA) and pyruvate.</text>
</comment>
<dbReference type="InterPro" id="IPR036038">
    <property type="entry name" value="Aminotransferase-like"/>
</dbReference>
<evidence type="ECO:0000256" key="14">
    <source>
        <dbReference type="RuleBase" id="RU004516"/>
    </source>
</evidence>
<comment type="subunit">
    <text evidence="3">Homodimer.</text>
</comment>
<evidence type="ECO:0000256" key="8">
    <source>
        <dbReference type="ARBA" id="ARBA00035676"/>
    </source>
</evidence>
<sequence length="271" mass="30458">MADKASHLDSCVPISDRGLAYGHGVFETLEARDGQLPHWPRHWRRLTEGCRRLHLHMPMETELLPELLRASPPDGRHVVKLVYTAGDGERGYRIPSELTPRLLIDIRPWPIYPSSHTLKGVAVRLCHTRLPDDPALAGIKHLNRLHQVLARAEWDDDTIVEGLLADSNGNLVEGSMSNLFWIEGDRLLTPDLDRCGVAGIMRERILDWARANAVETSIETLEPERLHQADGALLCNSLIGIWPVRRIETQDMPPFPPLIGTLCRAVREGTC</sequence>
<comment type="catalytic activity">
    <reaction evidence="9">
        <text>4-amino-4-deoxychorismate = 4-aminobenzoate + pyruvate + H(+)</text>
        <dbReference type="Rhea" id="RHEA:16201"/>
        <dbReference type="ChEBI" id="CHEBI:15361"/>
        <dbReference type="ChEBI" id="CHEBI:15378"/>
        <dbReference type="ChEBI" id="CHEBI:17836"/>
        <dbReference type="ChEBI" id="CHEBI:58406"/>
        <dbReference type="EC" id="4.1.3.38"/>
    </reaction>
</comment>
<dbReference type="FunFam" id="3.20.10.10:FF:000002">
    <property type="entry name" value="D-alanine aminotransferase"/>
    <property type="match status" value="1"/>
</dbReference>
<name>A0A1D8K7P3_9GAMM</name>
<dbReference type="EC" id="4.1.3.38" evidence="8 12"/>
<evidence type="ECO:0000313" key="16">
    <source>
        <dbReference type="Proteomes" id="UP000095342"/>
    </source>
</evidence>
<dbReference type="InterPro" id="IPR043132">
    <property type="entry name" value="BCAT-like_C"/>
</dbReference>
<evidence type="ECO:0000256" key="9">
    <source>
        <dbReference type="ARBA" id="ARBA00049529"/>
    </source>
</evidence>
<dbReference type="GO" id="GO:0046656">
    <property type="term" value="P:folic acid biosynthetic process"/>
    <property type="evidence" value="ECO:0007669"/>
    <property type="project" value="UniProtKB-KW"/>
</dbReference>
<evidence type="ECO:0000256" key="13">
    <source>
        <dbReference type="RuleBase" id="RU004106"/>
    </source>
</evidence>
<evidence type="ECO:0000256" key="10">
    <source>
        <dbReference type="ARBA" id="ARBA00054027"/>
    </source>
</evidence>
<dbReference type="Gene3D" id="3.20.10.10">
    <property type="entry name" value="D-amino Acid Aminotransferase, subunit A, domain 2"/>
    <property type="match status" value="1"/>
</dbReference>
<dbReference type="InterPro" id="IPR017824">
    <property type="entry name" value="Aminodeoxychorismate_lyase_IV"/>
</dbReference>
<evidence type="ECO:0000256" key="3">
    <source>
        <dbReference type="ARBA" id="ARBA00011738"/>
    </source>
</evidence>
<keyword evidence="4 14" id="KW-0663">Pyridoxal phosphate</keyword>
<dbReference type="CDD" id="cd01559">
    <property type="entry name" value="ADCL_like"/>
    <property type="match status" value="1"/>
</dbReference>
<dbReference type="InterPro" id="IPR001544">
    <property type="entry name" value="Aminotrans_IV"/>
</dbReference>
<keyword evidence="16" id="KW-1185">Reference proteome</keyword>
<evidence type="ECO:0000256" key="7">
    <source>
        <dbReference type="ARBA" id="ARBA00035633"/>
    </source>
</evidence>
<evidence type="ECO:0000256" key="11">
    <source>
        <dbReference type="ARBA" id="ARBA00069174"/>
    </source>
</evidence>
<evidence type="ECO:0000313" key="15">
    <source>
        <dbReference type="EMBL" id="AOV16962.1"/>
    </source>
</evidence>
<reference evidence="15 16" key="1">
    <citation type="submission" date="2016-09" db="EMBL/GenBank/DDBJ databases">
        <title>Acidihalobacter prosperus V6 (DSM14174).</title>
        <authorList>
            <person name="Khaleque H.N."/>
            <person name="Ramsay J.P."/>
            <person name="Murphy R.J.T."/>
            <person name="Kaksonen A.H."/>
            <person name="Boxall N.J."/>
            <person name="Watkin E.L.J."/>
        </authorList>
    </citation>
    <scope>NUCLEOTIDE SEQUENCE [LARGE SCALE GENOMIC DNA]</scope>
    <source>
        <strain evidence="15 16">V6</strain>
    </source>
</reference>
<dbReference type="KEGG" id="aaeo:BJI67_07685"/>
<evidence type="ECO:0000256" key="2">
    <source>
        <dbReference type="ARBA" id="ARBA00009320"/>
    </source>
</evidence>
<dbReference type="EMBL" id="CP017448">
    <property type="protein sequence ID" value="AOV16962.1"/>
    <property type="molecule type" value="Genomic_DNA"/>
</dbReference>
<dbReference type="NCBIfam" id="NF004761">
    <property type="entry name" value="PRK06092.1"/>
    <property type="match status" value="1"/>
</dbReference>
<organism evidence="15 16">
    <name type="scientific">Acidihalobacter aeolianus</name>
    <dbReference type="NCBI Taxonomy" id="2792603"/>
    <lineage>
        <taxon>Bacteria</taxon>
        <taxon>Pseudomonadati</taxon>
        <taxon>Pseudomonadota</taxon>
        <taxon>Gammaproteobacteria</taxon>
        <taxon>Chromatiales</taxon>
        <taxon>Ectothiorhodospiraceae</taxon>
        <taxon>Acidihalobacter</taxon>
    </lineage>
</organism>
<accession>A0A1D8K7P3</accession>
<dbReference type="AlphaFoldDB" id="A0A1D8K7P3"/>
<comment type="pathway">
    <text evidence="7">Cofactor biosynthesis; tetrahydrofolate biosynthesis; 4-aminobenzoate from chorismate: step 2/2.</text>
</comment>
<dbReference type="Pfam" id="PF01063">
    <property type="entry name" value="Aminotran_4"/>
    <property type="match status" value="1"/>
</dbReference>
<dbReference type="PROSITE" id="PS00770">
    <property type="entry name" value="AA_TRANSFER_CLASS_4"/>
    <property type="match status" value="1"/>
</dbReference>
<dbReference type="GO" id="GO:0005829">
    <property type="term" value="C:cytosol"/>
    <property type="evidence" value="ECO:0007669"/>
    <property type="project" value="TreeGrafter"/>
</dbReference>
<comment type="cofactor">
    <cofactor evidence="1 14">
        <name>pyridoxal 5'-phosphate</name>
        <dbReference type="ChEBI" id="CHEBI:597326"/>
    </cofactor>
</comment>
<dbReference type="SUPFAM" id="SSF56752">
    <property type="entry name" value="D-aminoacid aminotransferase-like PLP-dependent enzymes"/>
    <property type="match status" value="1"/>
</dbReference>
<keyword evidence="6 15" id="KW-0456">Lyase</keyword>
<evidence type="ECO:0000256" key="4">
    <source>
        <dbReference type="ARBA" id="ARBA00022898"/>
    </source>
</evidence>
<dbReference type="PANTHER" id="PTHR42743">
    <property type="entry name" value="AMINO-ACID AMINOTRANSFERASE"/>
    <property type="match status" value="1"/>
</dbReference>
<dbReference type="RefSeq" id="WP_070072542.1">
    <property type="nucleotide sequence ID" value="NZ_CP017448.1"/>
</dbReference>
<gene>
    <name evidence="15" type="ORF">BJI67_07685</name>
</gene>
<dbReference type="Proteomes" id="UP000095342">
    <property type="component" value="Chromosome"/>
</dbReference>